<dbReference type="OrthoDB" id="66776at2"/>
<dbReference type="PANTHER" id="PTHR43328">
    <property type="entry name" value="ACETYLTRANSFERASE-RELATED"/>
    <property type="match status" value="1"/>
</dbReference>
<dbReference type="PROSITE" id="PS51186">
    <property type="entry name" value="GNAT"/>
    <property type="match status" value="1"/>
</dbReference>
<proteinExistence type="predicted"/>
<dbReference type="AlphaFoldDB" id="A0A239YMG2"/>
<dbReference type="CDD" id="cd04301">
    <property type="entry name" value="NAT_SF"/>
    <property type="match status" value="1"/>
</dbReference>
<dbReference type="Proteomes" id="UP000242084">
    <property type="component" value="Chromosome 1"/>
</dbReference>
<sequence length="286" mass="33786">MIQEKQYGDIYIKPFEENMRSALNAFQLNERQQVYSSLPKEVLDEAIEDVDRRPNVVVNINNEIVGFFVLHKYYQHEGYDTPENVVYIRSLSINEKYQGNGYGTTIMMNLPEYVQFVFPDFDHLFLVVDAENEAAWNLYERAGFMHTATKEEGPLGKERLYYLDLDSKYVSSLRLELQENDLDDEYENIHLMKDNKKIGIIVLEHKDDNFDVRSIEVEESERKEGIAESALRQLSTFIRRNFKNKKELHITLFGSHNKLKPLCDKANFVEIQKTEDYMTLMKYINY</sequence>
<evidence type="ECO:0000313" key="3">
    <source>
        <dbReference type="Proteomes" id="UP000242084"/>
    </source>
</evidence>
<accession>A0A239YMG2</accession>
<dbReference type="RefSeq" id="WP_095086594.1">
    <property type="nucleotide sequence ID" value="NZ_BMDM01000003.1"/>
</dbReference>
<evidence type="ECO:0000313" key="2">
    <source>
        <dbReference type="EMBL" id="SNV60175.1"/>
    </source>
</evidence>
<name>A0A239YMG2_9STAP</name>
<gene>
    <name evidence="2" type="ORF">SAMEA4384403_00624</name>
</gene>
<protein>
    <submittedName>
        <fullName evidence="2">Spermine/spermidine acetyltransferase blt</fullName>
    </submittedName>
</protein>
<dbReference type="Pfam" id="PF00583">
    <property type="entry name" value="Acetyltransf_1"/>
    <property type="match status" value="1"/>
</dbReference>
<feature type="domain" description="N-acetyltransferase" evidence="1">
    <location>
        <begin position="10"/>
        <end position="176"/>
    </location>
</feature>
<keyword evidence="3" id="KW-1185">Reference proteome</keyword>
<dbReference type="KEGG" id="sste:SAMEA4384403_0624"/>
<reference evidence="2 3" key="1">
    <citation type="submission" date="2017-06" db="EMBL/GenBank/DDBJ databases">
        <authorList>
            <consortium name="Pathogen Informatics"/>
        </authorList>
    </citation>
    <scope>NUCLEOTIDE SEQUENCE [LARGE SCALE GENOMIC DNA]</scope>
    <source>
        <strain evidence="2 3">NCTC13839</strain>
    </source>
</reference>
<dbReference type="PANTHER" id="PTHR43328:SF1">
    <property type="entry name" value="N-ACETYLTRANSFERASE DOMAIN-CONTAINING PROTEIN"/>
    <property type="match status" value="1"/>
</dbReference>
<keyword evidence="2" id="KW-0808">Transferase</keyword>
<dbReference type="SUPFAM" id="SSF55729">
    <property type="entry name" value="Acyl-CoA N-acyltransferases (Nat)"/>
    <property type="match status" value="1"/>
</dbReference>
<dbReference type="Gene3D" id="3.40.630.30">
    <property type="match status" value="1"/>
</dbReference>
<dbReference type="InterPro" id="IPR000182">
    <property type="entry name" value="GNAT_dom"/>
</dbReference>
<dbReference type="EMBL" id="LT906462">
    <property type="protein sequence ID" value="SNV60175.1"/>
    <property type="molecule type" value="Genomic_DNA"/>
</dbReference>
<dbReference type="InterPro" id="IPR016181">
    <property type="entry name" value="Acyl_CoA_acyltransferase"/>
</dbReference>
<evidence type="ECO:0000259" key="1">
    <source>
        <dbReference type="PROSITE" id="PS51186"/>
    </source>
</evidence>
<dbReference type="GO" id="GO:0016747">
    <property type="term" value="F:acyltransferase activity, transferring groups other than amino-acyl groups"/>
    <property type="evidence" value="ECO:0007669"/>
    <property type="project" value="InterPro"/>
</dbReference>
<organism evidence="2 3">
    <name type="scientific">Mammaliicoccus stepanovicii</name>
    <dbReference type="NCBI Taxonomy" id="643214"/>
    <lineage>
        <taxon>Bacteria</taxon>
        <taxon>Bacillati</taxon>
        <taxon>Bacillota</taxon>
        <taxon>Bacilli</taxon>
        <taxon>Bacillales</taxon>
        <taxon>Staphylococcaceae</taxon>
        <taxon>Mammaliicoccus</taxon>
    </lineage>
</organism>